<dbReference type="Proteomes" id="UP001153269">
    <property type="component" value="Unassembled WGS sequence"/>
</dbReference>
<evidence type="ECO:0000256" key="1">
    <source>
        <dbReference type="SAM" id="MobiDB-lite"/>
    </source>
</evidence>
<feature type="region of interest" description="Disordered" evidence="1">
    <location>
        <begin position="123"/>
        <end position="142"/>
    </location>
</feature>
<evidence type="ECO:0000313" key="3">
    <source>
        <dbReference type="Proteomes" id="UP001153269"/>
    </source>
</evidence>
<gene>
    <name evidence="2" type="ORF">PLEPLA_LOCUS2006</name>
</gene>
<name>A0A9N7TMD1_PLEPL</name>
<proteinExistence type="predicted"/>
<evidence type="ECO:0000313" key="2">
    <source>
        <dbReference type="EMBL" id="CAB1414298.1"/>
    </source>
</evidence>
<dbReference type="AlphaFoldDB" id="A0A9N7TMD1"/>
<protein>
    <submittedName>
        <fullName evidence="2">Uncharacterized protein</fullName>
    </submittedName>
</protein>
<comment type="caution">
    <text evidence="2">The sequence shown here is derived from an EMBL/GenBank/DDBJ whole genome shotgun (WGS) entry which is preliminary data.</text>
</comment>
<sequence>MFESRFEASINAPVMAPLRCAEDVTRRLEETLPWDGRSRERWVLDLERLKEELQSAVHFILQPLRAVSSYHHFFNKANSWYSLVLCENILQELLSGVDTAGVPTEQHRRMTWEKSKLSKLSTFLKKNPPPDTEELVAPGSSV</sequence>
<accession>A0A9N7TMD1</accession>
<organism evidence="2 3">
    <name type="scientific">Pleuronectes platessa</name>
    <name type="common">European plaice</name>
    <dbReference type="NCBI Taxonomy" id="8262"/>
    <lineage>
        <taxon>Eukaryota</taxon>
        <taxon>Metazoa</taxon>
        <taxon>Chordata</taxon>
        <taxon>Craniata</taxon>
        <taxon>Vertebrata</taxon>
        <taxon>Euteleostomi</taxon>
        <taxon>Actinopterygii</taxon>
        <taxon>Neopterygii</taxon>
        <taxon>Teleostei</taxon>
        <taxon>Neoteleostei</taxon>
        <taxon>Acanthomorphata</taxon>
        <taxon>Carangaria</taxon>
        <taxon>Pleuronectiformes</taxon>
        <taxon>Pleuronectoidei</taxon>
        <taxon>Pleuronectidae</taxon>
        <taxon>Pleuronectes</taxon>
    </lineage>
</organism>
<reference evidence="2" key="1">
    <citation type="submission" date="2020-03" db="EMBL/GenBank/DDBJ databases">
        <authorList>
            <person name="Weist P."/>
        </authorList>
    </citation>
    <scope>NUCLEOTIDE SEQUENCE</scope>
</reference>
<keyword evidence="3" id="KW-1185">Reference proteome</keyword>
<dbReference type="EMBL" id="CADEAL010000096">
    <property type="protein sequence ID" value="CAB1414298.1"/>
    <property type="molecule type" value="Genomic_DNA"/>
</dbReference>